<dbReference type="SUPFAM" id="SSF49899">
    <property type="entry name" value="Concanavalin A-like lectins/glucanases"/>
    <property type="match status" value="1"/>
</dbReference>
<dbReference type="InterPro" id="IPR038656">
    <property type="entry name" value="Peptidase_G1_sf"/>
</dbReference>
<dbReference type="InterPro" id="IPR000250">
    <property type="entry name" value="Peptidase_G1"/>
</dbReference>
<name>A0AAD4C6T1_BOLED</name>
<evidence type="ECO:0000313" key="1">
    <source>
        <dbReference type="EMBL" id="KAF8450288.1"/>
    </source>
</evidence>
<dbReference type="AlphaFoldDB" id="A0AAD4C6T1"/>
<gene>
    <name evidence="1" type="ORF">L210DRAFT_3520219</name>
</gene>
<accession>A0AAD4C6T1</accession>
<dbReference type="PANTHER" id="PTHR37536:SF1">
    <property type="entry name" value="ASPERGILLOPEPSIN, PUTAITVE (AFU_ORTHOLOGUE AFUA_7G01200)"/>
    <property type="match status" value="1"/>
</dbReference>
<comment type="caution">
    <text evidence="1">The sequence shown here is derived from an EMBL/GenBank/DDBJ whole genome shotgun (WGS) entry which is preliminary data.</text>
</comment>
<dbReference type="GO" id="GO:0070007">
    <property type="term" value="F:glutamic-type endopeptidase activity"/>
    <property type="evidence" value="ECO:0007669"/>
    <property type="project" value="InterPro"/>
</dbReference>
<keyword evidence="2" id="KW-1185">Reference proteome</keyword>
<reference evidence="1" key="2">
    <citation type="journal article" date="2020" name="Nat. Commun.">
        <title>Large-scale genome sequencing of mycorrhizal fungi provides insights into the early evolution of symbiotic traits.</title>
        <authorList>
            <person name="Miyauchi S."/>
            <person name="Kiss E."/>
            <person name="Kuo A."/>
            <person name="Drula E."/>
            <person name="Kohler A."/>
            <person name="Sanchez-Garcia M."/>
            <person name="Morin E."/>
            <person name="Andreopoulos B."/>
            <person name="Barry K.W."/>
            <person name="Bonito G."/>
            <person name="Buee M."/>
            <person name="Carver A."/>
            <person name="Chen C."/>
            <person name="Cichocki N."/>
            <person name="Clum A."/>
            <person name="Culley D."/>
            <person name="Crous P.W."/>
            <person name="Fauchery L."/>
            <person name="Girlanda M."/>
            <person name="Hayes R.D."/>
            <person name="Keri Z."/>
            <person name="LaButti K."/>
            <person name="Lipzen A."/>
            <person name="Lombard V."/>
            <person name="Magnuson J."/>
            <person name="Maillard F."/>
            <person name="Murat C."/>
            <person name="Nolan M."/>
            <person name="Ohm R.A."/>
            <person name="Pangilinan J."/>
            <person name="Pereira M.F."/>
            <person name="Perotto S."/>
            <person name="Peter M."/>
            <person name="Pfister S."/>
            <person name="Riley R."/>
            <person name="Sitrit Y."/>
            <person name="Stielow J.B."/>
            <person name="Szollosi G."/>
            <person name="Zifcakova L."/>
            <person name="Stursova M."/>
            <person name="Spatafora J.W."/>
            <person name="Tedersoo L."/>
            <person name="Vaario L.M."/>
            <person name="Yamada A."/>
            <person name="Yan M."/>
            <person name="Wang P."/>
            <person name="Xu J."/>
            <person name="Bruns T."/>
            <person name="Baldrian P."/>
            <person name="Vilgalys R."/>
            <person name="Dunand C."/>
            <person name="Henrissat B."/>
            <person name="Grigoriev I.V."/>
            <person name="Hibbett D."/>
            <person name="Nagy L.G."/>
            <person name="Martin F.M."/>
        </authorList>
    </citation>
    <scope>NUCLEOTIDE SEQUENCE</scope>
    <source>
        <strain evidence="1">BED1</strain>
    </source>
</reference>
<evidence type="ECO:0000313" key="2">
    <source>
        <dbReference type="Proteomes" id="UP001194468"/>
    </source>
</evidence>
<sequence>MLESTNGASDEPYYYSQIFSGALRKETDGHFTFVTATFNTIALSAGQHGHTLWVGIDSLYTCNNSWLAVGIDTFVTDNSETSYTVWYEFGRDGPYYSNVTITPKDVIGAGVTALSATSGAFIIENRNIGQTNVRYLNSTRSLCERDVGWGIVPYHNESITFDTVTITNAMAYGPSGIIYEAEGANKTCLMQDNKVVTSIEETAGSTVTIQHVHE</sequence>
<dbReference type="Gene3D" id="2.60.120.700">
    <property type="entry name" value="Peptidase G1"/>
    <property type="match status" value="1"/>
</dbReference>
<dbReference type="InterPro" id="IPR013320">
    <property type="entry name" value="ConA-like_dom_sf"/>
</dbReference>
<dbReference type="Pfam" id="PF01828">
    <property type="entry name" value="Peptidase_A4"/>
    <property type="match status" value="1"/>
</dbReference>
<reference evidence="1" key="1">
    <citation type="submission" date="2019-10" db="EMBL/GenBank/DDBJ databases">
        <authorList>
            <consortium name="DOE Joint Genome Institute"/>
            <person name="Kuo A."/>
            <person name="Miyauchi S."/>
            <person name="Kiss E."/>
            <person name="Drula E."/>
            <person name="Kohler A."/>
            <person name="Sanchez-Garcia M."/>
            <person name="Andreopoulos B."/>
            <person name="Barry K.W."/>
            <person name="Bonito G."/>
            <person name="Buee M."/>
            <person name="Carver A."/>
            <person name="Chen C."/>
            <person name="Cichocki N."/>
            <person name="Clum A."/>
            <person name="Culley D."/>
            <person name="Crous P.W."/>
            <person name="Fauchery L."/>
            <person name="Girlanda M."/>
            <person name="Hayes R."/>
            <person name="Keri Z."/>
            <person name="LaButti K."/>
            <person name="Lipzen A."/>
            <person name="Lombard V."/>
            <person name="Magnuson J."/>
            <person name="Maillard F."/>
            <person name="Morin E."/>
            <person name="Murat C."/>
            <person name="Nolan M."/>
            <person name="Ohm R."/>
            <person name="Pangilinan J."/>
            <person name="Pereira M."/>
            <person name="Perotto S."/>
            <person name="Peter M."/>
            <person name="Riley R."/>
            <person name="Sitrit Y."/>
            <person name="Stielow B."/>
            <person name="Szollosi G."/>
            <person name="Zifcakova L."/>
            <person name="Stursova M."/>
            <person name="Spatafora J.W."/>
            <person name="Tedersoo L."/>
            <person name="Vaario L.-M."/>
            <person name="Yamada A."/>
            <person name="Yan M."/>
            <person name="Wang P."/>
            <person name="Xu J."/>
            <person name="Bruns T."/>
            <person name="Baldrian P."/>
            <person name="Vilgalys R."/>
            <person name="Henrissat B."/>
            <person name="Grigoriev I.V."/>
            <person name="Hibbett D."/>
            <person name="Nagy L.G."/>
            <person name="Martin F.M."/>
        </authorList>
    </citation>
    <scope>NUCLEOTIDE SEQUENCE</scope>
    <source>
        <strain evidence="1">BED1</strain>
    </source>
</reference>
<organism evidence="1 2">
    <name type="scientific">Boletus edulis BED1</name>
    <dbReference type="NCBI Taxonomy" id="1328754"/>
    <lineage>
        <taxon>Eukaryota</taxon>
        <taxon>Fungi</taxon>
        <taxon>Dikarya</taxon>
        <taxon>Basidiomycota</taxon>
        <taxon>Agaricomycotina</taxon>
        <taxon>Agaricomycetes</taxon>
        <taxon>Agaricomycetidae</taxon>
        <taxon>Boletales</taxon>
        <taxon>Boletineae</taxon>
        <taxon>Boletaceae</taxon>
        <taxon>Boletoideae</taxon>
        <taxon>Boletus</taxon>
    </lineage>
</organism>
<dbReference type="PANTHER" id="PTHR37536">
    <property type="entry name" value="PUTATIVE (AFU_ORTHOLOGUE AFUA_3G02970)-RELATED"/>
    <property type="match status" value="1"/>
</dbReference>
<dbReference type="Proteomes" id="UP001194468">
    <property type="component" value="Unassembled WGS sequence"/>
</dbReference>
<dbReference type="EMBL" id="WHUW01000002">
    <property type="protein sequence ID" value="KAF8450288.1"/>
    <property type="molecule type" value="Genomic_DNA"/>
</dbReference>
<dbReference type="GO" id="GO:0006508">
    <property type="term" value="P:proteolysis"/>
    <property type="evidence" value="ECO:0007669"/>
    <property type="project" value="InterPro"/>
</dbReference>
<protein>
    <submittedName>
        <fullName evidence="1">Peptidase G1</fullName>
    </submittedName>
</protein>
<dbReference type="CDD" id="cd13426">
    <property type="entry name" value="Peptidase_G1"/>
    <property type="match status" value="1"/>
</dbReference>
<proteinExistence type="predicted"/>